<evidence type="ECO:0000313" key="6">
    <source>
        <dbReference type="Proteomes" id="UP001302602"/>
    </source>
</evidence>
<proteinExistence type="inferred from homology"/>
<comment type="similarity">
    <text evidence="2">Belongs to the class I-like SAM-binding methyltransferase superfamily. TRM5/TYW2 family.</text>
</comment>
<dbReference type="GO" id="GO:0031591">
    <property type="term" value="P:wybutosine biosynthetic process"/>
    <property type="evidence" value="ECO:0007669"/>
    <property type="project" value="InterPro"/>
</dbReference>
<dbReference type="Gene3D" id="3.40.50.150">
    <property type="entry name" value="Vaccinia Virus protein VP39"/>
    <property type="match status" value="1"/>
</dbReference>
<protein>
    <recommendedName>
        <fullName evidence="2">tRNA wybutosine-synthesizing protein 2</fullName>
        <shortName evidence="2">tRNA-yW-synthesizing protein 2</shortName>
    </recommendedName>
    <alternativeName>
        <fullName evidence="2">tRNA(Phe) (4-demethylwyosine(37)-C(7)) aminocarboxypropyltransferase</fullName>
    </alternativeName>
</protein>
<organism evidence="5 6">
    <name type="scientific">Parathielavia appendiculata</name>
    <dbReference type="NCBI Taxonomy" id="2587402"/>
    <lineage>
        <taxon>Eukaryota</taxon>
        <taxon>Fungi</taxon>
        <taxon>Dikarya</taxon>
        <taxon>Ascomycota</taxon>
        <taxon>Pezizomycotina</taxon>
        <taxon>Sordariomycetes</taxon>
        <taxon>Sordariomycetidae</taxon>
        <taxon>Sordariales</taxon>
        <taxon>Chaetomiaceae</taxon>
        <taxon>Parathielavia</taxon>
    </lineage>
</organism>
<name>A0AAN6Z2D3_9PEZI</name>
<gene>
    <name evidence="5" type="ORF">N657DRAFT_646530</name>
</gene>
<dbReference type="InterPro" id="IPR030382">
    <property type="entry name" value="MeTrfase_TRM5/TYW2"/>
</dbReference>
<dbReference type="InterPro" id="IPR029063">
    <property type="entry name" value="SAM-dependent_MTases_sf"/>
</dbReference>
<keyword evidence="2" id="KW-0819">tRNA processing</keyword>
<reference evidence="5" key="1">
    <citation type="journal article" date="2023" name="Mol. Phylogenet. Evol.">
        <title>Genome-scale phylogeny and comparative genomics of the fungal order Sordariales.</title>
        <authorList>
            <person name="Hensen N."/>
            <person name="Bonometti L."/>
            <person name="Westerberg I."/>
            <person name="Brannstrom I.O."/>
            <person name="Guillou S."/>
            <person name="Cros-Aarteil S."/>
            <person name="Calhoun S."/>
            <person name="Haridas S."/>
            <person name="Kuo A."/>
            <person name="Mondo S."/>
            <person name="Pangilinan J."/>
            <person name="Riley R."/>
            <person name="LaButti K."/>
            <person name="Andreopoulos B."/>
            <person name="Lipzen A."/>
            <person name="Chen C."/>
            <person name="Yan M."/>
            <person name="Daum C."/>
            <person name="Ng V."/>
            <person name="Clum A."/>
            <person name="Steindorff A."/>
            <person name="Ohm R.A."/>
            <person name="Martin F."/>
            <person name="Silar P."/>
            <person name="Natvig D.O."/>
            <person name="Lalanne C."/>
            <person name="Gautier V."/>
            <person name="Ament-Velasquez S.L."/>
            <person name="Kruys A."/>
            <person name="Hutchinson M.I."/>
            <person name="Powell A.J."/>
            <person name="Barry K."/>
            <person name="Miller A.N."/>
            <person name="Grigoriev I.V."/>
            <person name="Debuchy R."/>
            <person name="Gladieux P."/>
            <person name="Hiltunen Thoren M."/>
            <person name="Johannesson H."/>
        </authorList>
    </citation>
    <scope>NUCLEOTIDE SEQUENCE</scope>
    <source>
        <strain evidence="5">CBS 731.68</strain>
    </source>
</reference>
<comment type="catalytic activity">
    <reaction evidence="1">
        <text>4-demethylwyosine(37) in tRNA(Phe) + S-adenosyl-L-methionine = 4-demethyl-7-[(3S)-3-amino-3-carboxypropyl]wyosine(37) in tRNA(Phe) + S-methyl-5'-thioadenosine + H(+)</text>
        <dbReference type="Rhea" id="RHEA:36355"/>
        <dbReference type="Rhea" id="RHEA-COMP:10164"/>
        <dbReference type="Rhea" id="RHEA-COMP:10378"/>
        <dbReference type="ChEBI" id="CHEBI:15378"/>
        <dbReference type="ChEBI" id="CHEBI:17509"/>
        <dbReference type="ChEBI" id="CHEBI:59789"/>
        <dbReference type="ChEBI" id="CHEBI:64315"/>
        <dbReference type="ChEBI" id="CHEBI:73550"/>
        <dbReference type="EC" id="2.5.1.114"/>
    </reaction>
</comment>
<comment type="pathway">
    <text evidence="2">tRNA modification; wybutosine-tRNA(Phe) biosynthesis.</text>
</comment>
<dbReference type="PROSITE" id="PS51684">
    <property type="entry name" value="SAM_MT_TRM5_TYW2"/>
    <property type="match status" value="1"/>
</dbReference>
<keyword evidence="6" id="KW-1185">Reference proteome</keyword>
<sequence length="464" mass="50700">MSRPPKPKNQNPIQIAVSSWLDSLPPTSLDSLVDRSNNMDVNDNNDINQLLLSRAPKRWVVYEPMVLLPSGSFTAQPWPALLSSLTGAQKECLWAGILGQLSPGNSKPPLTHLAINEGIPLHFAEPSDGLCKGGSGSADEGRAEKENLLRAPRNLHPLHGDFGPLPSPSSSKPTDFATLDFSAALWASTTQNGLIQTWAPLHTMFSRGNIKEKARLLAFHSASASPSSSSSPSSLPDHRHQKRQAMIYPQSRRRQGQGGTEKWAVDLYAGIGYFAFSYARLGMRVLCWEVNPWSVEGLRRGAQRNGFTVKVIIPTSSSPDGIDMDQDAVIHASAEQIVVFLEDNALAAGRIAAARRRGWAGDVVHVNCGFLPSSEPVWRDAFGMVAGQGWLHLHENVADGDIEARKVEVQRLFDRWGTEEDAKEAGREEGAGAEVEHVELVKTYAPGVWHCVFDVFIRRSSAVV</sequence>
<accession>A0AAN6Z2D3</accession>
<comment type="function">
    <text evidence="2">S-adenosyl-L-methionine-dependent transferase that acts as a component of the wybutosine biosynthesis pathway. Wybutosine is a hyper modified guanosine with a tricyclic base found at the 3'-position adjacent to the anticodon of eukaryotic phenylalanine tRNA. Catalyzes the transfer of the alpha-amino-alpha-carboxypropyl (acp) group from S-adenosyl-L-methionine to the C-7 position of 4-demethylwyosine (imG-14) to produce wybutosine-86.</text>
</comment>
<dbReference type="AlphaFoldDB" id="A0AAN6Z2D3"/>
<dbReference type="EMBL" id="MU853230">
    <property type="protein sequence ID" value="KAK4122781.1"/>
    <property type="molecule type" value="Genomic_DNA"/>
</dbReference>
<evidence type="ECO:0000256" key="2">
    <source>
        <dbReference type="PIRNR" id="PIRNR038972"/>
    </source>
</evidence>
<feature type="region of interest" description="Disordered" evidence="3">
    <location>
        <begin position="221"/>
        <end position="255"/>
    </location>
</feature>
<evidence type="ECO:0000313" key="5">
    <source>
        <dbReference type="EMBL" id="KAK4122781.1"/>
    </source>
</evidence>
<feature type="compositionally biased region" description="Low complexity" evidence="3">
    <location>
        <begin position="221"/>
        <end position="234"/>
    </location>
</feature>
<dbReference type="GO" id="GO:0030488">
    <property type="term" value="P:tRNA methylation"/>
    <property type="evidence" value="ECO:0007669"/>
    <property type="project" value="TreeGrafter"/>
</dbReference>
<dbReference type="GO" id="GO:0008175">
    <property type="term" value="F:tRNA methyltransferase activity"/>
    <property type="evidence" value="ECO:0007669"/>
    <property type="project" value="TreeGrafter"/>
</dbReference>
<dbReference type="GO" id="GO:0008757">
    <property type="term" value="F:S-adenosylmethionine-dependent methyltransferase activity"/>
    <property type="evidence" value="ECO:0007669"/>
    <property type="project" value="InterPro"/>
</dbReference>
<dbReference type="PANTHER" id="PTHR23245:SF25">
    <property type="entry name" value="TRNA WYBUTOSINE-SYNTHESIZING PROTEIN 2 HOMOLOG"/>
    <property type="match status" value="1"/>
</dbReference>
<keyword evidence="2" id="KW-0808">Transferase</keyword>
<reference evidence="5" key="2">
    <citation type="submission" date="2023-05" db="EMBL/GenBank/DDBJ databases">
        <authorList>
            <consortium name="Lawrence Berkeley National Laboratory"/>
            <person name="Steindorff A."/>
            <person name="Hensen N."/>
            <person name="Bonometti L."/>
            <person name="Westerberg I."/>
            <person name="Brannstrom I.O."/>
            <person name="Guillou S."/>
            <person name="Cros-Aarteil S."/>
            <person name="Calhoun S."/>
            <person name="Haridas S."/>
            <person name="Kuo A."/>
            <person name="Mondo S."/>
            <person name="Pangilinan J."/>
            <person name="Riley R."/>
            <person name="Labutti K."/>
            <person name="Andreopoulos B."/>
            <person name="Lipzen A."/>
            <person name="Chen C."/>
            <person name="Yanf M."/>
            <person name="Daum C."/>
            <person name="Ng V."/>
            <person name="Clum A."/>
            <person name="Ohm R."/>
            <person name="Martin F."/>
            <person name="Silar P."/>
            <person name="Natvig D."/>
            <person name="Lalanne C."/>
            <person name="Gautier V."/>
            <person name="Ament-Velasquez S.L."/>
            <person name="Kruys A."/>
            <person name="Hutchinson M.I."/>
            <person name="Powell A.J."/>
            <person name="Barry K."/>
            <person name="Miller A.N."/>
            <person name="Grigoriev I.V."/>
            <person name="Debuchy R."/>
            <person name="Gladieux P."/>
            <person name="Thoren M.H."/>
            <person name="Johannesson H."/>
        </authorList>
    </citation>
    <scope>NUCLEOTIDE SEQUENCE</scope>
    <source>
        <strain evidence="5">CBS 731.68</strain>
    </source>
</reference>
<dbReference type="GeneID" id="87829903"/>
<dbReference type="RefSeq" id="XP_062646552.1">
    <property type="nucleotide sequence ID" value="XM_062793134.1"/>
</dbReference>
<evidence type="ECO:0000259" key="4">
    <source>
        <dbReference type="PROSITE" id="PS51684"/>
    </source>
</evidence>
<dbReference type="InterPro" id="IPR026274">
    <property type="entry name" value="tRNA_wybutosine_synth_prot_2"/>
</dbReference>
<feature type="domain" description="SAM-dependent methyltransferase TRM5/TYW2-type" evidence="4">
    <location>
        <begin position="104"/>
        <end position="459"/>
    </location>
</feature>
<dbReference type="PIRSF" id="PIRSF038972">
    <property type="entry name" value="Trm12"/>
    <property type="match status" value="1"/>
</dbReference>
<comment type="caution">
    <text evidence="5">The sequence shown here is derived from an EMBL/GenBank/DDBJ whole genome shotgun (WGS) entry which is preliminary data.</text>
</comment>
<comment type="subcellular location">
    <subcellularLocation>
        <location evidence="2">Cytoplasm</location>
    </subcellularLocation>
</comment>
<evidence type="ECO:0000256" key="1">
    <source>
        <dbReference type="ARBA" id="ARBA00049400"/>
    </source>
</evidence>
<evidence type="ECO:0000256" key="3">
    <source>
        <dbReference type="SAM" id="MobiDB-lite"/>
    </source>
</evidence>
<dbReference type="SUPFAM" id="SSF53335">
    <property type="entry name" value="S-adenosyl-L-methionine-dependent methyltransferases"/>
    <property type="match status" value="1"/>
</dbReference>
<dbReference type="PANTHER" id="PTHR23245">
    <property type="entry name" value="TRNA METHYLTRANSFERASE"/>
    <property type="match status" value="1"/>
</dbReference>
<dbReference type="Proteomes" id="UP001302602">
    <property type="component" value="Unassembled WGS sequence"/>
</dbReference>
<dbReference type="GO" id="GO:0102522">
    <property type="term" value="F:tRNA 4-demethylwyosine alpha-amino-alpha-carboxypropyltransferase activity"/>
    <property type="evidence" value="ECO:0007669"/>
    <property type="project" value="UniProtKB-EC"/>
</dbReference>
<keyword evidence="2" id="KW-0949">S-adenosyl-L-methionine</keyword>
<dbReference type="GO" id="GO:0005737">
    <property type="term" value="C:cytoplasm"/>
    <property type="evidence" value="ECO:0007669"/>
    <property type="project" value="UniProtKB-SubCell"/>
</dbReference>
<keyword evidence="2" id="KW-0963">Cytoplasm</keyword>